<comment type="subcellular location">
    <subcellularLocation>
        <location evidence="1">Membrane</location>
    </subcellularLocation>
</comment>
<keyword evidence="2 5" id="KW-0812">Transmembrane</keyword>
<accession>A0A7Z7AYK9</accession>
<dbReference type="SUPFAM" id="SSF50182">
    <property type="entry name" value="Sm-like ribonucleoproteins"/>
    <property type="match status" value="1"/>
</dbReference>
<keyword evidence="8" id="KW-1185">Reference proteome</keyword>
<dbReference type="Pfam" id="PF00924">
    <property type="entry name" value="MS_channel_2nd"/>
    <property type="match status" value="1"/>
</dbReference>
<dbReference type="InterPro" id="IPR010920">
    <property type="entry name" value="LSM_dom_sf"/>
</dbReference>
<evidence type="ECO:0000313" key="7">
    <source>
        <dbReference type="EMBL" id="SDF51166.1"/>
    </source>
</evidence>
<dbReference type="GO" id="GO:0055085">
    <property type="term" value="P:transmembrane transport"/>
    <property type="evidence" value="ECO:0007669"/>
    <property type="project" value="InterPro"/>
</dbReference>
<dbReference type="PANTHER" id="PTHR30566">
    <property type="entry name" value="YNAI-RELATED MECHANOSENSITIVE ION CHANNEL"/>
    <property type="match status" value="1"/>
</dbReference>
<feature type="transmembrane region" description="Helical" evidence="5">
    <location>
        <begin position="21"/>
        <end position="40"/>
    </location>
</feature>
<dbReference type="Proteomes" id="UP000199259">
    <property type="component" value="Unassembled WGS sequence"/>
</dbReference>
<dbReference type="InterPro" id="IPR006685">
    <property type="entry name" value="MscS_channel_2nd"/>
</dbReference>
<dbReference type="Gene3D" id="2.30.30.60">
    <property type="match status" value="1"/>
</dbReference>
<feature type="transmembrane region" description="Helical" evidence="5">
    <location>
        <begin position="101"/>
        <end position="119"/>
    </location>
</feature>
<evidence type="ECO:0000313" key="8">
    <source>
        <dbReference type="Proteomes" id="UP000199259"/>
    </source>
</evidence>
<evidence type="ECO:0000256" key="3">
    <source>
        <dbReference type="ARBA" id="ARBA00022989"/>
    </source>
</evidence>
<feature type="transmembrane region" description="Helical" evidence="5">
    <location>
        <begin position="60"/>
        <end position="80"/>
    </location>
</feature>
<proteinExistence type="predicted"/>
<dbReference type="EMBL" id="FNCA01000002">
    <property type="protein sequence ID" value="SDF51166.1"/>
    <property type="molecule type" value="Genomic_DNA"/>
</dbReference>
<dbReference type="PANTHER" id="PTHR30566:SF5">
    <property type="entry name" value="MECHANOSENSITIVE ION CHANNEL PROTEIN 1, MITOCHONDRIAL-RELATED"/>
    <property type="match status" value="1"/>
</dbReference>
<sequence>MVKKTPRSGLIYVKSKLVHKSLNTFFMFFVFLIAIALGIIAVDEHQIFDIPDVVTGTLKVLVTIFVSYAVATLFTKLTVNRFLNYFEELGEIEERILMGKMYLWFVYLIATLVAFSLLGGTVSNIALFLGLITTGFAFAIRDVILSYFIWFILLTKKPFKIGDYIRVGEDDYLEGQVKHIGLFYVVVSPMPEMSDDYFKIPNKKFLEEPIKNYGRGKFRNVFDMYFGMDEVPENLPAKIEALKDKVWNSLDVSVSFFLGADRDGVKITVYYKSTYDRRDQIRHQITSMMLEELMPSGR</sequence>
<evidence type="ECO:0000256" key="1">
    <source>
        <dbReference type="ARBA" id="ARBA00004370"/>
    </source>
</evidence>
<dbReference type="RefSeq" id="WP_091708811.1">
    <property type="nucleotide sequence ID" value="NZ_FNCA01000002.1"/>
</dbReference>
<name>A0A7Z7AYK9_9EURY</name>
<dbReference type="OrthoDB" id="11475at2157"/>
<reference evidence="7 8" key="1">
    <citation type="submission" date="2016-10" db="EMBL/GenBank/DDBJ databases">
        <authorList>
            <person name="Varghese N."/>
            <person name="Submissions S."/>
        </authorList>
    </citation>
    <scope>NUCLEOTIDE SEQUENCE [LARGE SCALE GENOMIC DNA]</scope>
    <source>
        <strain evidence="7 8">PL 12/M</strain>
    </source>
</reference>
<gene>
    <name evidence="7" type="ORF">SAMN04488589_0744</name>
</gene>
<keyword evidence="4 5" id="KW-0472">Membrane</keyword>
<dbReference type="InterPro" id="IPR023408">
    <property type="entry name" value="MscS_beta-dom_sf"/>
</dbReference>
<evidence type="ECO:0000256" key="4">
    <source>
        <dbReference type="ARBA" id="ARBA00023136"/>
    </source>
</evidence>
<protein>
    <submittedName>
        <fullName evidence="7">Small-conductance mechanosensitive channel</fullName>
    </submittedName>
</protein>
<evidence type="ECO:0000259" key="6">
    <source>
        <dbReference type="Pfam" id="PF00924"/>
    </source>
</evidence>
<evidence type="ECO:0000256" key="2">
    <source>
        <dbReference type="ARBA" id="ARBA00022692"/>
    </source>
</evidence>
<feature type="transmembrane region" description="Helical" evidence="5">
    <location>
        <begin position="125"/>
        <end position="153"/>
    </location>
</feature>
<keyword evidence="3 5" id="KW-1133">Transmembrane helix</keyword>
<organism evidence="7 8">
    <name type="scientific">Methanolobus vulcani</name>
    <dbReference type="NCBI Taxonomy" id="38026"/>
    <lineage>
        <taxon>Archaea</taxon>
        <taxon>Methanobacteriati</taxon>
        <taxon>Methanobacteriota</taxon>
        <taxon>Stenosarchaea group</taxon>
        <taxon>Methanomicrobia</taxon>
        <taxon>Methanosarcinales</taxon>
        <taxon>Methanosarcinaceae</taxon>
        <taxon>Methanolobus</taxon>
    </lineage>
</organism>
<feature type="domain" description="Mechanosensitive ion channel MscS" evidence="6">
    <location>
        <begin position="142"/>
        <end position="214"/>
    </location>
</feature>
<comment type="caution">
    <text evidence="7">The sequence shown here is derived from an EMBL/GenBank/DDBJ whole genome shotgun (WGS) entry which is preliminary data.</text>
</comment>
<dbReference type="AlphaFoldDB" id="A0A7Z7AYK9"/>
<dbReference type="GO" id="GO:0016020">
    <property type="term" value="C:membrane"/>
    <property type="evidence" value="ECO:0007669"/>
    <property type="project" value="UniProtKB-SubCell"/>
</dbReference>
<evidence type="ECO:0000256" key="5">
    <source>
        <dbReference type="SAM" id="Phobius"/>
    </source>
</evidence>